<gene>
    <name evidence="3" type="ORF">JOE42_003936</name>
</gene>
<dbReference type="RefSeq" id="WP_204869840.1">
    <property type="nucleotide sequence ID" value="NZ_JAFBBK010000001.1"/>
</dbReference>
<dbReference type="PANTHER" id="PTHR31527">
    <property type="entry name" value="RE64534P"/>
    <property type="match status" value="1"/>
</dbReference>
<feature type="region of interest" description="Disordered" evidence="1">
    <location>
        <begin position="1"/>
        <end position="25"/>
    </location>
</feature>
<evidence type="ECO:0000256" key="1">
    <source>
        <dbReference type="SAM" id="MobiDB-lite"/>
    </source>
</evidence>
<dbReference type="NCBIfam" id="TIGR03425">
    <property type="entry name" value="urea_degr_2"/>
    <property type="match status" value="1"/>
</dbReference>
<sequence>MTATTTAAREHARSQAREITDSMPVVPPSLWPHDVPGTDAASLVWAETVPGGRYTTKVLQRGTRVRLRDIDGAACAHVLLHRADAPWERLNTADTVKVPWQAYLGAGHPLLSDQGRVLATVLADSSGHHDALCGTTTLLTNTAKYGDGSAYSASPAGRELLILAALKNGLGPRDVPPTLSFFHGVTVDPDGALRSTGSAGAGREVDLILHLPVIVSIANTAHPIDPSPTFDTTSLEVLAWPSPQDLDALPNTDPEYLRAVANTDDTVDAGVLR</sequence>
<keyword evidence="4" id="KW-1185">Reference proteome</keyword>
<reference evidence="3 4" key="1">
    <citation type="submission" date="2021-01" db="EMBL/GenBank/DDBJ databases">
        <title>Genomics of switchgrass bacterial isolates.</title>
        <authorList>
            <person name="Shade A."/>
        </authorList>
    </citation>
    <scope>NUCLEOTIDE SEQUENCE [LARGE SCALE GENOMIC DNA]</scope>
    <source>
        <strain evidence="3 4">PvP111</strain>
    </source>
</reference>
<dbReference type="EMBL" id="JAFBBK010000001">
    <property type="protein sequence ID" value="MBM7417203.1"/>
    <property type="molecule type" value="Genomic_DNA"/>
</dbReference>
<feature type="domain" description="DUF1989" evidence="2">
    <location>
        <begin position="47"/>
        <end position="213"/>
    </location>
</feature>
<accession>A0ABS2KZ38</accession>
<name>A0ABS2KZ38_9NOCA</name>
<evidence type="ECO:0000313" key="4">
    <source>
        <dbReference type="Proteomes" id="UP000703038"/>
    </source>
</evidence>
<dbReference type="Pfam" id="PF09347">
    <property type="entry name" value="DUF1989"/>
    <property type="match status" value="1"/>
</dbReference>
<proteinExistence type="predicted"/>
<dbReference type="InterPro" id="IPR017792">
    <property type="entry name" value="UAAP1"/>
</dbReference>
<organism evidence="3 4">
    <name type="scientific">Rhodococcoides corynebacterioides</name>
    <dbReference type="NCBI Taxonomy" id="53972"/>
    <lineage>
        <taxon>Bacteria</taxon>
        <taxon>Bacillati</taxon>
        <taxon>Actinomycetota</taxon>
        <taxon>Actinomycetes</taxon>
        <taxon>Mycobacteriales</taxon>
        <taxon>Nocardiaceae</taxon>
        <taxon>Rhodococcoides</taxon>
    </lineage>
</organism>
<dbReference type="Proteomes" id="UP000703038">
    <property type="component" value="Unassembled WGS sequence"/>
</dbReference>
<dbReference type="InterPro" id="IPR018959">
    <property type="entry name" value="DUF1989"/>
</dbReference>
<protein>
    <submittedName>
        <fullName evidence="3">Urea carboxylase-associated protein 2</fullName>
    </submittedName>
</protein>
<evidence type="ECO:0000313" key="3">
    <source>
        <dbReference type="EMBL" id="MBM7417203.1"/>
    </source>
</evidence>
<comment type="caution">
    <text evidence="3">The sequence shown here is derived from an EMBL/GenBank/DDBJ whole genome shotgun (WGS) entry which is preliminary data.</text>
</comment>
<dbReference type="PANTHER" id="PTHR31527:SF0">
    <property type="entry name" value="RE64534P"/>
    <property type="match status" value="1"/>
</dbReference>
<feature type="compositionally biased region" description="Basic and acidic residues" evidence="1">
    <location>
        <begin position="8"/>
        <end position="20"/>
    </location>
</feature>
<evidence type="ECO:0000259" key="2">
    <source>
        <dbReference type="Pfam" id="PF09347"/>
    </source>
</evidence>